<dbReference type="GO" id="GO:0003691">
    <property type="term" value="F:double-stranded telomeric DNA binding"/>
    <property type="evidence" value="ECO:0007669"/>
    <property type="project" value="TreeGrafter"/>
</dbReference>
<keyword evidence="11" id="KW-0862">Zinc</keyword>
<dbReference type="EMBL" id="MN125973">
    <property type="protein sequence ID" value="QDO16440.1"/>
    <property type="molecule type" value="mRNA"/>
</dbReference>
<protein>
    <recommendedName>
        <fullName evidence="5">DNA repair protein RAD50</fullName>
    </recommendedName>
</protein>
<evidence type="ECO:0000256" key="18">
    <source>
        <dbReference type="ARBA" id="ARBA00049360"/>
    </source>
</evidence>
<dbReference type="GO" id="GO:0030870">
    <property type="term" value="C:Mre11 complex"/>
    <property type="evidence" value="ECO:0007669"/>
    <property type="project" value="UniProtKB-ARBA"/>
</dbReference>
<keyword evidence="16" id="KW-0539">Nucleus</keyword>
<keyword evidence="8" id="KW-0547">Nucleotide-binding</keyword>
<evidence type="ECO:0000256" key="14">
    <source>
        <dbReference type="ARBA" id="ARBA00023054"/>
    </source>
</evidence>
<feature type="coiled-coil region" evidence="19">
    <location>
        <begin position="383"/>
        <end position="527"/>
    </location>
</feature>
<keyword evidence="17" id="KW-0469">Meiosis</keyword>
<dbReference type="GO" id="GO:0051880">
    <property type="term" value="F:G-quadruplex DNA binding"/>
    <property type="evidence" value="ECO:0007669"/>
    <property type="project" value="TreeGrafter"/>
</dbReference>
<dbReference type="FunFam" id="3.40.50.300:FF:000593">
    <property type="entry name" value="DNA repair protein RAD50"/>
    <property type="match status" value="1"/>
</dbReference>
<evidence type="ECO:0000256" key="15">
    <source>
        <dbReference type="ARBA" id="ARBA00023204"/>
    </source>
</evidence>
<keyword evidence="12" id="KW-0067">ATP-binding</keyword>
<dbReference type="AlphaFoldDB" id="A0A516AGK2"/>
<accession>A0A516AGK2</accession>
<comment type="catalytic activity">
    <reaction evidence="18">
        <text>ATP + H2O = ADP + phosphate + H(+)</text>
        <dbReference type="Rhea" id="RHEA:13065"/>
        <dbReference type="ChEBI" id="CHEBI:15377"/>
        <dbReference type="ChEBI" id="CHEBI:15378"/>
        <dbReference type="ChEBI" id="CHEBI:30616"/>
        <dbReference type="ChEBI" id="CHEBI:43474"/>
        <dbReference type="ChEBI" id="CHEBI:456216"/>
    </reaction>
</comment>
<keyword evidence="15" id="KW-0234">DNA repair</keyword>
<dbReference type="Gene3D" id="3.40.50.300">
    <property type="entry name" value="P-loop containing nucleotide triphosphate hydrolases"/>
    <property type="match status" value="2"/>
</dbReference>
<evidence type="ECO:0000256" key="5">
    <source>
        <dbReference type="ARBA" id="ARBA00017893"/>
    </source>
</evidence>
<evidence type="ECO:0000256" key="12">
    <source>
        <dbReference type="ARBA" id="ARBA00022840"/>
    </source>
</evidence>
<dbReference type="PANTHER" id="PTHR18867:SF12">
    <property type="entry name" value="DNA REPAIR PROTEIN RAD50"/>
    <property type="match status" value="1"/>
</dbReference>
<evidence type="ECO:0000256" key="2">
    <source>
        <dbReference type="ARBA" id="ARBA00004123"/>
    </source>
</evidence>
<evidence type="ECO:0000256" key="19">
    <source>
        <dbReference type="SAM" id="Coils"/>
    </source>
</evidence>
<proteinExistence type="evidence at transcript level"/>
<evidence type="ECO:0000256" key="16">
    <source>
        <dbReference type="ARBA" id="ARBA00023242"/>
    </source>
</evidence>
<evidence type="ECO:0000256" key="8">
    <source>
        <dbReference type="ARBA" id="ARBA00022741"/>
    </source>
</evidence>
<evidence type="ECO:0000256" key="3">
    <source>
        <dbReference type="ARBA" id="ARBA00004286"/>
    </source>
</evidence>
<comment type="cofactor">
    <cofactor evidence="1">
        <name>Zn(2+)</name>
        <dbReference type="ChEBI" id="CHEBI:29105"/>
    </cofactor>
</comment>
<keyword evidence="13" id="KW-0460">Magnesium</keyword>
<feature type="coiled-coil region" evidence="19">
    <location>
        <begin position="82"/>
        <end position="119"/>
    </location>
</feature>
<evidence type="ECO:0000256" key="10">
    <source>
        <dbReference type="ARBA" id="ARBA00022801"/>
    </source>
</evidence>
<dbReference type="SUPFAM" id="SSF52540">
    <property type="entry name" value="P-loop containing nucleoside triphosphate hydrolases"/>
    <property type="match status" value="1"/>
</dbReference>
<reference evidence="21" key="1">
    <citation type="journal article" date="2019" name="Microorganisms">
        <title>DNA Damage Response Pathways in Dinoflagellates.</title>
        <authorList>
            <person name="Li C."/>
            <person name="Wong J."/>
        </authorList>
    </citation>
    <scope>NUCLEOTIDE SEQUENCE</scope>
</reference>
<feature type="region of interest" description="Disordered" evidence="20">
    <location>
        <begin position="260"/>
        <end position="297"/>
    </location>
</feature>
<comment type="subcellular location">
    <subcellularLocation>
        <location evidence="3">Chromosome</location>
    </subcellularLocation>
    <subcellularLocation>
        <location evidence="2">Nucleus</location>
    </subcellularLocation>
</comment>
<evidence type="ECO:0000256" key="4">
    <source>
        <dbReference type="ARBA" id="ARBA00009439"/>
    </source>
</evidence>
<dbReference type="GO" id="GO:0070192">
    <property type="term" value="P:chromosome organization involved in meiotic cell cycle"/>
    <property type="evidence" value="ECO:0007669"/>
    <property type="project" value="TreeGrafter"/>
</dbReference>
<dbReference type="GO" id="GO:0006302">
    <property type="term" value="P:double-strand break repair"/>
    <property type="evidence" value="ECO:0007669"/>
    <property type="project" value="UniProtKB-ARBA"/>
</dbReference>
<keyword evidence="9" id="KW-0227">DNA damage</keyword>
<evidence type="ECO:0000313" key="21">
    <source>
        <dbReference type="EMBL" id="QDO16440.1"/>
    </source>
</evidence>
<dbReference type="GO" id="GO:0000722">
    <property type="term" value="P:telomere maintenance via recombination"/>
    <property type="evidence" value="ECO:0007669"/>
    <property type="project" value="TreeGrafter"/>
</dbReference>
<feature type="compositionally biased region" description="Basic and acidic residues" evidence="20">
    <location>
        <begin position="286"/>
        <end position="297"/>
    </location>
</feature>
<dbReference type="InterPro" id="IPR027417">
    <property type="entry name" value="P-loop_NTPase"/>
</dbReference>
<dbReference type="GO" id="GO:0016787">
    <property type="term" value="F:hydrolase activity"/>
    <property type="evidence" value="ECO:0007669"/>
    <property type="project" value="UniProtKB-KW"/>
</dbReference>
<evidence type="ECO:0000256" key="17">
    <source>
        <dbReference type="ARBA" id="ARBA00023254"/>
    </source>
</evidence>
<dbReference type="GO" id="GO:0000794">
    <property type="term" value="C:condensed nuclear chromosome"/>
    <property type="evidence" value="ECO:0007669"/>
    <property type="project" value="TreeGrafter"/>
</dbReference>
<dbReference type="PANTHER" id="PTHR18867">
    <property type="entry name" value="RAD50"/>
    <property type="match status" value="1"/>
</dbReference>
<evidence type="ECO:0000256" key="7">
    <source>
        <dbReference type="ARBA" id="ARBA00022723"/>
    </source>
</evidence>
<evidence type="ECO:0000256" key="13">
    <source>
        <dbReference type="ARBA" id="ARBA00022842"/>
    </source>
</evidence>
<dbReference type="GO" id="GO:0007004">
    <property type="term" value="P:telomere maintenance via telomerase"/>
    <property type="evidence" value="ECO:0007669"/>
    <property type="project" value="TreeGrafter"/>
</dbReference>
<sequence length="1180" mass="134694">MDAQVPELMGVSKAVLENVIFCHQEDSSWPLQDSSTVKKRFDDIFGATRYTKALQNIKELQKEWLKTTRDRKADADLSQAHLDQASKLVNQKQEREKQAEEITAELNDLGSQIGQAEDMTKSAEADLGRYDSCGVRVAELRSLLERVGRDRDEITRSMQEKGQDIYREPLQELQDQLRQFQEKAMVEIEHKIRISKSNLSSGEADYHTAVDCARRLREDMGETLAAAEMLSSRKADLTARLAKANTQSVSALRERLDALSAQHSRAEREHRQREATSEEALASAERSLREATLEASRNEARAEDAQVVIRRLEEEAKTLTRSQPELDALVRAMRDNEAALGAEGSDARLRQLEKRQEEIGRRRHDLQYSISRKSSEVAQLEAQSDAHVEVDALRRRLREAESELGTRLGDARPRLVGLLGQMPEAADAEGQVIREYEKAQEQLKKQRQAVAEAHHRVSGASARRASIEADLRKLRADEQKLAQDLGLPSGGGQQSWASSKQEYVNRINQQREQVELARKDLAMTESAKHMYEKFREKSRSKNACQFCRRSFRADTEERHVFEESVEKLIVKIPQFLEESHRRLKDTQDELAKLEAQRPYWDRLDHLRHVDIANRQHELNKLIEEEKAATSAAEVPEREQKRLEDRCAQFNELRSEASALHRAAKAAEELRAAVRAREARLLGGNSKVSLQAERDQLRTLQEQLGELGREEDAVRTQRDLLAKQQESLRTQLAEQKGRLQLLQTQVARRGDVESELASRQAGLRDSVEAGRRARATADEVGARVQRLREERAEHLATFRRDVEAKDAEVRALQREVDSLTDLEQSIEVMRGRVENAEELKAKVASADEAVRVAERRLEGLRLEVEKDEERKRKREVVRECLRTNVQLKTLETEAQKHEEELAGLMQELGGRDLQALRQAVDNARARSMDLQRRKAFCEGSMAQTRDGIRALELELRSPLYQGVEQRHREAVIKHESAAYAAKDLGRYHAALDKALMKYHSMKMAEINKTIKELWRKVYRGRDIDYVAIRSDTDEVAEDGGTAETSTTRMGRSYNYRVVMVCGDAEMEMRGRCSAGQRVLASLIIRQALADSFCVHCGVLALDEPTTNLDAANIHGLAEALAALIEQRRGRSRFQLILITHDEDFVEHLSRLQVCDWFYHIHKDDKGCSKIDRREMRQLRGA</sequence>
<dbReference type="GO" id="GO:0005524">
    <property type="term" value="F:ATP binding"/>
    <property type="evidence" value="ECO:0007669"/>
    <property type="project" value="UniProtKB-KW"/>
</dbReference>
<dbReference type="Gene3D" id="1.10.287.1490">
    <property type="match status" value="1"/>
</dbReference>
<feature type="coiled-coil region" evidence="19">
    <location>
        <begin position="649"/>
        <end position="744"/>
    </location>
</feature>
<comment type="similarity">
    <text evidence="4">Belongs to the SMC family. RAD50 subfamily.</text>
</comment>
<keyword evidence="14 19" id="KW-0175">Coiled coil</keyword>
<dbReference type="GO" id="GO:0043047">
    <property type="term" value="F:single-stranded telomeric DNA binding"/>
    <property type="evidence" value="ECO:0007669"/>
    <property type="project" value="TreeGrafter"/>
</dbReference>
<keyword evidence="6" id="KW-0158">Chromosome</keyword>
<evidence type="ECO:0000256" key="11">
    <source>
        <dbReference type="ARBA" id="ARBA00022833"/>
    </source>
</evidence>
<feature type="compositionally biased region" description="Basic and acidic residues" evidence="20">
    <location>
        <begin position="264"/>
        <end position="276"/>
    </location>
</feature>
<evidence type="ECO:0000256" key="20">
    <source>
        <dbReference type="SAM" id="MobiDB-lite"/>
    </source>
</evidence>
<evidence type="ECO:0000256" key="6">
    <source>
        <dbReference type="ARBA" id="ARBA00022454"/>
    </source>
</evidence>
<keyword evidence="10" id="KW-0378">Hydrolase</keyword>
<organism evidence="21">
    <name type="scientific">Crypthecodinium cohnii</name>
    <name type="common">Dinoflagellate</name>
    <name type="synonym">Glenodinium cohnii</name>
    <dbReference type="NCBI Taxonomy" id="2866"/>
    <lineage>
        <taxon>Eukaryota</taxon>
        <taxon>Sar</taxon>
        <taxon>Alveolata</taxon>
        <taxon>Dinophyceae</taxon>
        <taxon>Gonyaulacales</taxon>
        <taxon>Crypthecodiniaceae</taxon>
        <taxon>Crypthecodinium</taxon>
    </lineage>
</organism>
<name>A0A516AGK2_CRYCO</name>
<evidence type="ECO:0000256" key="9">
    <source>
        <dbReference type="ARBA" id="ARBA00022763"/>
    </source>
</evidence>
<dbReference type="GO" id="GO:0046872">
    <property type="term" value="F:metal ion binding"/>
    <property type="evidence" value="ECO:0007669"/>
    <property type="project" value="UniProtKB-KW"/>
</dbReference>
<feature type="coiled-coil region" evidence="19">
    <location>
        <begin position="794"/>
        <end position="932"/>
    </location>
</feature>
<evidence type="ECO:0000256" key="1">
    <source>
        <dbReference type="ARBA" id="ARBA00001947"/>
    </source>
</evidence>
<keyword evidence="7" id="KW-0479">Metal-binding</keyword>